<dbReference type="Proteomes" id="UP000198741">
    <property type="component" value="Chromosome I"/>
</dbReference>
<evidence type="ECO:0000256" key="3">
    <source>
        <dbReference type="SAM" id="Phobius"/>
    </source>
</evidence>
<sequence length="310" mass="31821">MERLTQAVKIPAPALAISAMLSVQLGSALSTQLFQALTPAGTAWLRLTVAGAVLLVLARPPLFRLPWLLLRNTLGLGVVTGLLMLMFIEAIARIPLGTAVAIEFLGPLSVAALRCHRQSALLWPALALGGVLGLTQPWVGHLDLVGCGFAVASGISWGGYILLTQRVGSQLPGMQGLAISLGTAAVTLAPCGLMAAISGLTVPIALQGIGVAILVPLLPFAFEMLALRRMRVAAFGTLMALEPAIATVLGLVILTQRPDLLQLVGVAAVVVAGIGAQRSAPAPVPDDGTALSRSSRSDVGSIRPAASGQR</sequence>
<feature type="transmembrane region" description="Helical" evidence="3">
    <location>
        <begin position="176"/>
        <end position="198"/>
    </location>
</feature>
<dbReference type="SUPFAM" id="SSF103481">
    <property type="entry name" value="Multidrug resistance efflux transporter EmrE"/>
    <property type="match status" value="1"/>
</dbReference>
<feature type="transmembrane region" description="Helical" evidence="3">
    <location>
        <begin position="12"/>
        <end position="30"/>
    </location>
</feature>
<feature type="transmembrane region" description="Helical" evidence="3">
    <location>
        <begin position="94"/>
        <end position="113"/>
    </location>
</feature>
<evidence type="ECO:0000256" key="2">
    <source>
        <dbReference type="SAM" id="MobiDB-lite"/>
    </source>
</evidence>
<keyword evidence="3" id="KW-0812">Transmembrane</keyword>
<feature type="transmembrane region" description="Helical" evidence="3">
    <location>
        <begin position="204"/>
        <end position="225"/>
    </location>
</feature>
<keyword evidence="6" id="KW-1185">Reference proteome</keyword>
<protein>
    <submittedName>
        <fullName evidence="5">Inner membrane transporter RhtA</fullName>
    </submittedName>
</protein>
<dbReference type="InterPro" id="IPR000620">
    <property type="entry name" value="EamA_dom"/>
</dbReference>
<feature type="transmembrane region" description="Helical" evidence="3">
    <location>
        <begin position="232"/>
        <end position="254"/>
    </location>
</feature>
<proteinExistence type="inferred from homology"/>
<name>A0A1H0S5D2_9ACTN</name>
<evidence type="ECO:0000259" key="4">
    <source>
        <dbReference type="Pfam" id="PF00892"/>
    </source>
</evidence>
<dbReference type="EMBL" id="LT629710">
    <property type="protein sequence ID" value="SDP36456.1"/>
    <property type="molecule type" value="Genomic_DNA"/>
</dbReference>
<accession>A0A1H0S5D2</accession>
<reference evidence="5 6" key="1">
    <citation type="submission" date="2016-10" db="EMBL/GenBank/DDBJ databases">
        <authorList>
            <person name="de Groot N.N."/>
        </authorList>
    </citation>
    <scope>NUCLEOTIDE SEQUENCE [LARGE SCALE GENOMIC DNA]</scope>
    <source>
        <strain evidence="6">P4-7,KCTC 19426,CECT 7604</strain>
    </source>
</reference>
<feature type="transmembrane region" description="Helical" evidence="3">
    <location>
        <begin position="145"/>
        <end position="164"/>
    </location>
</feature>
<keyword evidence="3" id="KW-1133">Transmembrane helix</keyword>
<keyword evidence="3" id="KW-0472">Membrane</keyword>
<feature type="domain" description="EamA" evidence="4">
    <location>
        <begin position="146"/>
        <end position="272"/>
    </location>
</feature>
<evidence type="ECO:0000256" key="1">
    <source>
        <dbReference type="ARBA" id="ARBA00007362"/>
    </source>
</evidence>
<dbReference type="GO" id="GO:0016020">
    <property type="term" value="C:membrane"/>
    <property type="evidence" value="ECO:0007669"/>
    <property type="project" value="InterPro"/>
</dbReference>
<organism evidence="5 6">
    <name type="scientific">Nakamurella panacisegetis</name>
    <dbReference type="NCBI Taxonomy" id="1090615"/>
    <lineage>
        <taxon>Bacteria</taxon>
        <taxon>Bacillati</taxon>
        <taxon>Actinomycetota</taxon>
        <taxon>Actinomycetes</taxon>
        <taxon>Nakamurellales</taxon>
        <taxon>Nakamurellaceae</taxon>
        <taxon>Nakamurella</taxon>
    </lineage>
</organism>
<dbReference type="InterPro" id="IPR037185">
    <property type="entry name" value="EmrE-like"/>
</dbReference>
<evidence type="ECO:0000313" key="6">
    <source>
        <dbReference type="Proteomes" id="UP000198741"/>
    </source>
</evidence>
<feature type="transmembrane region" description="Helical" evidence="3">
    <location>
        <begin position="69"/>
        <end position="88"/>
    </location>
</feature>
<dbReference type="AlphaFoldDB" id="A0A1H0S5D2"/>
<evidence type="ECO:0000313" key="5">
    <source>
        <dbReference type="EMBL" id="SDP36456.1"/>
    </source>
</evidence>
<dbReference type="Pfam" id="PF00892">
    <property type="entry name" value="EamA"/>
    <property type="match status" value="1"/>
</dbReference>
<feature type="transmembrane region" description="Helical" evidence="3">
    <location>
        <begin position="36"/>
        <end position="57"/>
    </location>
</feature>
<gene>
    <name evidence="5" type="ORF">SAMN04515671_3895</name>
</gene>
<feature type="region of interest" description="Disordered" evidence="2">
    <location>
        <begin position="278"/>
        <end position="310"/>
    </location>
</feature>
<feature type="transmembrane region" description="Helical" evidence="3">
    <location>
        <begin position="120"/>
        <end position="139"/>
    </location>
</feature>
<comment type="similarity">
    <text evidence="1">Belongs to the EamA transporter family.</text>
</comment>